<protein>
    <submittedName>
        <fullName evidence="2">Uncharacterized protein</fullName>
    </submittedName>
</protein>
<evidence type="ECO:0000256" key="1">
    <source>
        <dbReference type="SAM" id="Phobius"/>
    </source>
</evidence>
<keyword evidence="1" id="KW-0812">Transmembrane</keyword>
<accession>A0A9D4F6J8</accession>
<keyword evidence="3" id="KW-1185">Reference proteome</keyword>
<comment type="caution">
    <text evidence="2">The sequence shown here is derived from an EMBL/GenBank/DDBJ whole genome shotgun (WGS) entry which is preliminary data.</text>
</comment>
<dbReference type="EMBL" id="JAIWYP010000008">
    <property type="protein sequence ID" value="KAH3790976.1"/>
    <property type="molecule type" value="Genomic_DNA"/>
</dbReference>
<evidence type="ECO:0000313" key="3">
    <source>
        <dbReference type="Proteomes" id="UP000828390"/>
    </source>
</evidence>
<proteinExistence type="predicted"/>
<evidence type="ECO:0000313" key="2">
    <source>
        <dbReference type="EMBL" id="KAH3790976.1"/>
    </source>
</evidence>
<keyword evidence="1" id="KW-1133">Transmembrane helix</keyword>
<name>A0A9D4F6J8_DREPO</name>
<dbReference type="AlphaFoldDB" id="A0A9D4F6J8"/>
<keyword evidence="1" id="KW-0472">Membrane</keyword>
<reference evidence="2" key="2">
    <citation type="submission" date="2020-11" db="EMBL/GenBank/DDBJ databases">
        <authorList>
            <person name="McCartney M.A."/>
            <person name="Auch B."/>
            <person name="Kono T."/>
            <person name="Mallez S."/>
            <person name="Becker A."/>
            <person name="Gohl D.M."/>
            <person name="Silverstein K.A.T."/>
            <person name="Koren S."/>
            <person name="Bechman K.B."/>
            <person name="Herman A."/>
            <person name="Abrahante J.E."/>
            <person name="Garbe J."/>
        </authorList>
    </citation>
    <scope>NUCLEOTIDE SEQUENCE</scope>
    <source>
        <strain evidence="2">Duluth1</strain>
        <tissue evidence="2">Whole animal</tissue>
    </source>
</reference>
<sequence>MVCWFVGSGFCWFVGSGFCWFVGSGFICSRMVKYGSRMFPTLVARSGKFKLLPHHPAILSEGNT</sequence>
<gene>
    <name evidence="2" type="ORF">DPMN_169185</name>
</gene>
<organism evidence="2 3">
    <name type="scientific">Dreissena polymorpha</name>
    <name type="common">Zebra mussel</name>
    <name type="synonym">Mytilus polymorpha</name>
    <dbReference type="NCBI Taxonomy" id="45954"/>
    <lineage>
        <taxon>Eukaryota</taxon>
        <taxon>Metazoa</taxon>
        <taxon>Spiralia</taxon>
        <taxon>Lophotrochozoa</taxon>
        <taxon>Mollusca</taxon>
        <taxon>Bivalvia</taxon>
        <taxon>Autobranchia</taxon>
        <taxon>Heteroconchia</taxon>
        <taxon>Euheterodonta</taxon>
        <taxon>Imparidentia</taxon>
        <taxon>Neoheterodontei</taxon>
        <taxon>Myida</taxon>
        <taxon>Dreissenoidea</taxon>
        <taxon>Dreissenidae</taxon>
        <taxon>Dreissena</taxon>
    </lineage>
</organism>
<feature type="transmembrane region" description="Helical" evidence="1">
    <location>
        <begin position="6"/>
        <end position="28"/>
    </location>
</feature>
<reference evidence="2" key="1">
    <citation type="journal article" date="2019" name="bioRxiv">
        <title>The Genome of the Zebra Mussel, Dreissena polymorpha: A Resource for Invasive Species Research.</title>
        <authorList>
            <person name="McCartney M.A."/>
            <person name="Auch B."/>
            <person name="Kono T."/>
            <person name="Mallez S."/>
            <person name="Zhang Y."/>
            <person name="Obille A."/>
            <person name="Becker A."/>
            <person name="Abrahante J.E."/>
            <person name="Garbe J."/>
            <person name="Badalamenti J.P."/>
            <person name="Herman A."/>
            <person name="Mangelson H."/>
            <person name="Liachko I."/>
            <person name="Sullivan S."/>
            <person name="Sone E.D."/>
            <person name="Koren S."/>
            <person name="Silverstein K.A.T."/>
            <person name="Beckman K.B."/>
            <person name="Gohl D.M."/>
        </authorList>
    </citation>
    <scope>NUCLEOTIDE SEQUENCE</scope>
    <source>
        <strain evidence="2">Duluth1</strain>
        <tissue evidence="2">Whole animal</tissue>
    </source>
</reference>
<dbReference type="Proteomes" id="UP000828390">
    <property type="component" value="Unassembled WGS sequence"/>
</dbReference>